<dbReference type="eggNOG" id="COG0659">
    <property type="taxonomic scope" value="Bacteria"/>
</dbReference>
<organism evidence="2 3">
    <name type="scientific">Prevotella disiens FB035-09AN</name>
    <dbReference type="NCBI Taxonomy" id="866771"/>
    <lineage>
        <taxon>Bacteria</taxon>
        <taxon>Pseudomonadati</taxon>
        <taxon>Bacteroidota</taxon>
        <taxon>Bacteroidia</taxon>
        <taxon>Bacteroidales</taxon>
        <taxon>Prevotellaceae</taxon>
        <taxon>Prevotella</taxon>
    </lineage>
</organism>
<dbReference type="RefSeq" id="WP_004356797.1">
    <property type="nucleotide sequence ID" value="NZ_AEDO01000037.1"/>
</dbReference>
<evidence type="ECO:0000313" key="3">
    <source>
        <dbReference type="Proteomes" id="UP000003610"/>
    </source>
</evidence>
<dbReference type="STRING" id="866771.HMPREF9296_2297"/>
<dbReference type="InterPro" id="IPR036513">
    <property type="entry name" value="STAS_dom_sf"/>
</dbReference>
<dbReference type="SUPFAM" id="SSF52091">
    <property type="entry name" value="SpoIIaa-like"/>
    <property type="match status" value="1"/>
</dbReference>
<protein>
    <submittedName>
        <fullName evidence="2">STAS domain protein</fullName>
    </submittedName>
</protein>
<feature type="domain" description="STAS" evidence="1">
    <location>
        <begin position="1"/>
        <end position="103"/>
    </location>
</feature>
<name>E1KR98_9BACT</name>
<evidence type="ECO:0000259" key="1">
    <source>
        <dbReference type="PROSITE" id="PS50801"/>
    </source>
</evidence>
<dbReference type="AlphaFoldDB" id="E1KR98"/>
<gene>
    <name evidence="2" type="ORF">HMPREF9296_2297</name>
</gene>
<dbReference type="EMBL" id="AEDO01000037">
    <property type="protein sequence ID" value="EFL45989.1"/>
    <property type="molecule type" value="Genomic_DNA"/>
</dbReference>
<dbReference type="InterPro" id="IPR002645">
    <property type="entry name" value="STAS_dom"/>
</dbReference>
<dbReference type="Gene3D" id="3.30.750.24">
    <property type="entry name" value="STAS domain"/>
    <property type="match status" value="1"/>
</dbReference>
<proteinExistence type="predicted"/>
<sequence length="128" mass="14700">MQSILLKSISKKKRKEDKLYSIIIKMILRAKVRIIRMRKVPFTDSTGLHNLSVMCEQSEEQGIQVVLSGVLPAVETVLLKAKFNERLGRENICSHINLALERAKEIVSTTTKKLIKIDLFNENIYMKT</sequence>
<evidence type="ECO:0000313" key="2">
    <source>
        <dbReference type="EMBL" id="EFL45989.1"/>
    </source>
</evidence>
<dbReference type="CDD" id="cd07042">
    <property type="entry name" value="STAS_SulP_like_sulfate_transporter"/>
    <property type="match status" value="1"/>
</dbReference>
<accession>E1KR98</accession>
<dbReference type="Proteomes" id="UP000003610">
    <property type="component" value="Unassembled WGS sequence"/>
</dbReference>
<dbReference type="Pfam" id="PF01740">
    <property type="entry name" value="STAS"/>
    <property type="match status" value="1"/>
</dbReference>
<reference evidence="2 3" key="1">
    <citation type="submission" date="2010-08" db="EMBL/GenBank/DDBJ databases">
        <authorList>
            <person name="Durkin A.S."/>
            <person name="Madupu R."/>
            <person name="Torralba M."/>
            <person name="Gillis M."/>
            <person name="Methe B."/>
            <person name="Sutton G."/>
            <person name="Nelson K.E."/>
        </authorList>
    </citation>
    <scope>NUCLEOTIDE SEQUENCE [LARGE SCALE GENOMIC DNA]</scope>
    <source>
        <strain evidence="2 3">FB035-09AN</strain>
    </source>
</reference>
<comment type="caution">
    <text evidence="2">The sequence shown here is derived from an EMBL/GenBank/DDBJ whole genome shotgun (WGS) entry which is preliminary data.</text>
</comment>
<dbReference type="PROSITE" id="PS50801">
    <property type="entry name" value="STAS"/>
    <property type="match status" value="1"/>
</dbReference>